<feature type="compositionally biased region" description="Low complexity" evidence="8">
    <location>
        <begin position="495"/>
        <end position="514"/>
    </location>
</feature>
<dbReference type="GO" id="GO:0008270">
    <property type="term" value="F:zinc ion binding"/>
    <property type="evidence" value="ECO:0007669"/>
    <property type="project" value="UniProtKB-KW"/>
</dbReference>
<dbReference type="InterPro" id="IPR013087">
    <property type="entry name" value="Znf_C2H2_type"/>
</dbReference>
<dbReference type="Gene3D" id="3.30.710.10">
    <property type="entry name" value="Potassium Channel Kv1.1, Chain A"/>
    <property type="match status" value="1"/>
</dbReference>
<dbReference type="SMART" id="SM00355">
    <property type="entry name" value="ZnF_C2H2"/>
    <property type="match status" value="4"/>
</dbReference>
<feature type="compositionally biased region" description="Low complexity" evidence="8">
    <location>
        <begin position="321"/>
        <end position="339"/>
    </location>
</feature>
<sequence>MNYQKFYTNGIHSSSLLCQLATMWKSQTLCDAIIKTGNINTKAHRLVLVAACPMLQSMDNASIGSHLEVRLASEIKQDSVNMFLQYLYEGFMMLTEDNHKDIEKIARLLQVDSVIKCCADFCKSLHEKTGLSIYSAGQFKYTSHDMLEFKHVRVSGMQKTVQDSMMKRHSDFQRPNSPGSKRPRMHRPGSPSDGQRGDNMYGHSSHSDSDRVPRLGLGSFPGAAGRNLQPGVIEVIEDSLELVQTEPVERDPVTGRPLDSRPPVQKTVAISVASQVTGGDPDLQIVNVSGVRDSSSSSTSRTHLSTATHTTSTPIARDSRGSSAHSSFSSQQSSQSMRSDIPMTSSSRVSTERAMPQMPRPDIQRSMQNQFASDLLQQQQKQSTSQYPSIPQALIDMDFTANKQKSSDVFPTSLQKATDVFPTSMPKPSDIVFPGMPMGSQQNSTPMAQSKPFAAGSAGQANQSVPVHINTSSSSSSPITSLPPVSPVIPEASLFGLSASSPSSKSSQPTTSRSESMERPSSSERLKEERPPTAADLIGPDISIVKIESTDKDETGVLDMYVDTGDDGEVHPHGMEGEGDQTYEGSDYDVEEPPGEMEGSNEGSNLSGDQNAWYLNTMKGTVKYPEVPSDDYVSPYGDLSARQCFLCKFCSLLFKDKQSYKEHTMSAHSLEYLAFCDDCAKGFKSVHGYKTHRKMYHSTIEHNFPKCKYCGKQFPCESRLVIHERCHTGERPFLCKACGKSYKQKRDLLDHNCKCVKVPAGN</sequence>
<feature type="region of interest" description="Disordered" evidence="8">
    <location>
        <begin position="495"/>
        <end position="541"/>
    </location>
</feature>
<feature type="region of interest" description="Disordered" evidence="8">
    <location>
        <begin position="158"/>
        <end position="226"/>
    </location>
</feature>
<dbReference type="SMART" id="SM00225">
    <property type="entry name" value="BTB"/>
    <property type="match status" value="1"/>
</dbReference>
<comment type="caution">
    <text evidence="11">The sequence shown here is derived from an EMBL/GenBank/DDBJ whole genome shotgun (WGS) entry which is preliminary data.</text>
</comment>
<feature type="domain" description="C2H2-type" evidence="10">
    <location>
        <begin position="733"/>
        <end position="751"/>
    </location>
</feature>
<evidence type="ECO:0000259" key="10">
    <source>
        <dbReference type="PROSITE" id="PS50157"/>
    </source>
</evidence>
<keyword evidence="5" id="KW-0862">Zinc</keyword>
<proteinExistence type="predicted"/>
<comment type="subcellular location">
    <subcellularLocation>
        <location evidence="1">Nucleus</location>
    </subcellularLocation>
</comment>
<evidence type="ECO:0000256" key="7">
    <source>
        <dbReference type="PROSITE-ProRule" id="PRU00042"/>
    </source>
</evidence>
<feature type="region of interest" description="Disordered" evidence="8">
    <location>
        <begin position="246"/>
        <end position="265"/>
    </location>
</feature>
<dbReference type="PANTHER" id="PTHR24394">
    <property type="entry name" value="ZINC FINGER PROTEIN"/>
    <property type="match status" value="1"/>
</dbReference>
<feature type="region of interest" description="Disordered" evidence="8">
    <location>
        <begin position="273"/>
        <end position="357"/>
    </location>
</feature>
<evidence type="ECO:0000259" key="9">
    <source>
        <dbReference type="PROSITE" id="PS50097"/>
    </source>
</evidence>
<keyword evidence="4 7" id="KW-0863">Zinc-finger</keyword>
<evidence type="ECO:0000256" key="2">
    <source>
        <dbReference type="ARBA" id="ARBA00022723"/>
    </source>
</evidence>
<keyword evidence="2" id="KW-0479">Metal-binding</keyword>
<reference evidence="11 12" key="1">
    <citation type="journal article" date="2017" name="Nat. Ecol. Evol.">
        <title>Scallop genome provides insights into evolution of bilaterian karyotype and development.</title>
        <authorList>
            <person name="Wang S."/>
            <person name="Zhang J."/>
            <person name="Jiao W."/>
            <person name="Li J."/>
            <person name="Xun X."/>
            <person name="Sun Y."/>
            <person name="Guo X."/>
            <person name="Huan P."/>
            <person name="Dong B."/>
            <person name="Zhang L."/>
            <person name="Hu X."/>
            <person name="Sun X."/>
            <person name="Wang J."/>
            <person name="Zhao C."/>
            <person name="Wang Y."/>
            <person name="Wang D."/>
            <person name="Huang X."/>
            <person name="Wang R."/>
            <person name="Lv J."/>
            <person name="Li Y."/>
            <person name="Zhang Z."/>
            <person name="Liu B."/>
            <person name="Lu W."/>
            <person name="Hui Y."/>
            <person name="Liang J."/>
            <person name="Zhou Z."/>
            <person name="Hou R."/>
            <person name="Li X."/>
            <person name="Liu Y."/>
            <person name="Li H."/>
            <person name="Ning X."/>
            <person name="Lin Y."/>
            <person name="Zhao L."/>
            <person name="Xing Q."/>
            <person name="Dou J."/>
            <person name="Li Y."/>
            <person name="Mao J."/>
            <person name="Guo H."/>
            <person name="Dou H."/>
            <person name="Li T."/>
            <person name="Mu C."/>
            <person name="Jiang W."/>
            <person name="Fu Q."/>
            <person name="Fu X."/>
            <person name="Miao Y."/>
            <person name="Liu J."/>
            <person name="Yu Q."/>
            <person name="Li R."/>
            <person name="Liao H."/>
            <person name="Li X."/>
            <person name="Kong Y."/>
            <person name="Jiang Z."/>
            <person name="Chourrout D."/>
            <person name="Li R."/>
            <person name="Bao Z."/>
        </authorList>
    </citation>
    <scope>NUCLEOTIDE SEQUENCE [LARGE SCALE GENOMIC DNA]</scope>
    <source>
        <strain evidence="11 12">PY_sf001</strain>
    </source>
</reference>
<dbReference type="Proteomes" id="UP000242188">
    <property type="component" value="Unassembled WGS sequence"/>
</dbReference>
<dbReference type="Gene3D" id="3.30.160.60">
    <property type="entry name" value="Classic Zinc Finger"/>
    <property type="match status" value="2"/>
</dbReference>
<gene>
    <name evidence="11" type="ORF">KP79_PYT18766</name>
</gene>
<keyword evidence="3" id="KW-0677">Repeat</keyword>
<keyword evidence="6" id="KW-0539">Nucleus</keyword>
<dbReference type="PROSITE" id="PS50097">
    <property type="entry name" value="BTB"/>
    <property type="match status" value="1"/>
</dbReference>
<feature type="region of interest" description="Disordered" evidence="8">
    <location>
        <begin position="440"/>
        <end position="462"/>
    </location>
</feature>
<dbReference type="OrthoDB" id="5982522at2759"/>
<evidence type="ECO:0000313" key="12">
    <source>
        <dbReference type="Proteomes" id="UP000242188"/>
    </source>
</evidence>
<evidence type="ECO:0000256" key="5">
    <source>
        <dbReference type="ARBA" id="ARBA00022833"/>
    </source>
</evidence>
<dbReference type="PROSITE" id="PS50157">
    <property type="entry name" value="ZINC_FINGER_C2H2_2"/>
    <property type="match status" value="2"/>
</dbReference>
<protein>
    <submittedName>
        <fullName evidence="11">Gastrula zinc finger protein XlCGF8.2DB</fullName>
    </submittedName>
</protein>
<dbReference type="PROSITE" id="PS00028">
    <property type="entry name" value="ZINC_FINGER_C2H2_1"/>
    <property type="match status" value="3"/>
</dbReference>
<evidence type="ECO:0000256" key="1">
    <source>
        <dbReference type="ARBA" id="ARBA00004123"/>
    </source>
</evidence>
<dbReference type="GO" id="GO:0000981">
    <property type="term" value="F:DNA-binding transcription factor activity, RNA polymerase II-specific"/>
    <property type="evidence" value="ECO:0007669"/>
    <property type="project" value="TreeGrafter"/>
</dbReference>
<accession>A0A210Q3G6</accession>
<evidence type="ECO:0000256" key="6">
    <source>
        <dbReference type="ARBA" id="ARBA00023242"/>
    </source>
</evidence>
<dbReference type="Pfam" id="PF00651">
    <property type="entry name" value="BTB"/>
    <property type="match status" value="1"/>
</dbReference>
<feature type="compositionally biased region" description="Low complexity" evidence="8">
    <location>
        <begin position="294"/>
        <end position="313"/>
    </location>
</feature>
<evidence type="ECO:0000256" key="4">
    <source>
        <dbReference type="ARBA" id="ARBA00022771"/>
    </source>
</evidence>
<evidence type="ECO:0000313" key="11">
    <source>
        <dbReference type="EMBL" id="OWF43284.1"/>
    </source>
</evidence>
<organism evidence="11 12">
    <name type="scientific">Mizuhopecten yessoensis</name>
    <name type="common">Japanese scallop</name>
    <name type="synonym">Patinopecten yessoensis</name>
    <dbReference type="NCBI Taxonomy" id="6573"/>
    <lineage>
        <taxon>Eukaryota</taxon>
        <taxon>Metazoa</taxon>
        <taxon>Spiralia</taxon>
        <taxon>Lophotrochozoa</taxon>
        <taxon>Mollusca</taxon>
        <taxon>Bivalvia</taxon>
        <taxon>Autobranchia</taxon>
        <taxon>Pteriomorphia</taxon>
        <taxon>Pectinida</taxon>
        <taxon>Pectinoidea</taxon>
        <taxon>Pectinidae</taxon>
        <taxon>Mizuhopecten</taxon>
    </lineage>
</organism>
<dbReference type="SUPFAM" id="SSF57667">
    <property type="entry name" value="beta-beta-alpha zinc fingers"/>
    <property type="match status" value="1"/>
</dbReference>
<evidence type="ECO:0000256" key="8">
    <source>
        <dbReference type="SAM" id="MobiDB-lite"/>
    </source>
</evidence>
<dbReference type="FunFam" id="3.30.160.60:FF:000100">
    <property type="entry name" value="Zinc finger 45-like"/>
    <property type="match status" value="1"/>
</dbReference>
<dbReference type="PANTHER" id="PTHR24394:SF29">
    <property type="entry name" value="MYONEURIN"/>
    <property type="match status" value="1"/>
</dbReference>
<dbReference type="GO" id="GO:0005634">
    <property type="term" value="C:nucleus"/>
    <property type="evidence" value="ECO:0007669"/>
    <property type="project" value="UniProtKB-SubCell"/>
</dbReference>
<dbReference type="AlphaFoldDB" id="A0A210Q3G6"/>
<evidence type="ECO:0000256" key="3">
    <source>
        <dbReference type="ARBA" id="ARBA00022737"/>
    </source>
</evidence>
<feature type="domain" description="C2H2-type" evidence="10">
    <location>
        <begin position="705"/>
        <end position="732"/>
    </location>
</feature>
<dbReference type="InterPro" id="IPR011333">
    <property type="entry name" value="SKP1/BTB/POZ_sf"/>
</dbReference>
<dbReference type="EMBL" id="NEDP02005138">
    <property type="protein sequence ID" value="OWF43284.1"/>
    <property type="molecule type" value="Genomic_DNA"/>
</dbReference>
<keyword evidence="12" id="KW-1185">Reference proteome</keyword>
<name>A0A210Q3G6_MIZYE</name>
<dbReference type="SUPFAM" id="SSF54695">
    <property type="entry name" value="POZ domain"/>
    <property type="match status" value="1"/>
</dbReference>
<feature type="domain" description="BTB" evidence="9">
    <location>
        <begin position="30"/>
        <end position="96"/>
    </location>
</feature>
<feature type="compositionally biased region" description="Basic and acidic residues" evidence="8">
    <location>
        <begin position="515"/>
        <end position="531"/>
    </location>
</feature>
<dbReference type="InterPro" id="IPR036236">
    <property type="entry name" value="Znf_C2H2_sf"/>
</dbReference>
<dbReference type="InterPro" id="IPR000210">
    <property type="entry name" value="BTB/POZ_dom"/>
</dbReference>
<feature type="region of interest" description="Disordered" evidence="8">
    <location>
        <begin position="565"/>
        <end position="585"/>
    </location>
</feature>